<dbReference type="AlphaFoldDB" id="A0AA38NZN7"/>
<evidence type="ECO:0000313" key="3">
    <source>
        <dbReference type="Proteomes" id="UP001163846"/>
    </source>
</evidence>
<evidence type="ECO:0000256" key="1">
    <source>
        <dbReference type="SAM" id="MobiDB-lite"/>
    </source>
</evidence>
<keyword evidence="3" id="KW-1185">Reference proteome</keyword>
<dbReference type="EMBL" id="MU806705">
    <property type="protein sequence ID" value="KAJ3833398.1"/>
    <property type="molecule type" value="Genomic_DNA"/>
</dbReference>
<organism evidence="2 3">
    <name type="scientific">Lentinula raphanica</name>
    <dbReference type="NCBI Taxonomy" id="153919"/>
    <lineage>
        <taxon>Eukaryota</taxon>
        <taxon>Fungi</taxon>
        <taxon>Dikarya</taxon>
        <taxon>Basidiomycota</taxon>
        <taxon>Agaricomycotina</taxon>
        <taxon>Agaricomycetes</taxon>
        <taxon>Agaricomycetidae</taxon>
        <taxon>Agaricales</taxon>
        <taxon>Marasmiineae</taxon>
        <taxon>Omphalotaceae</taxon>
        <taxon>Lentinula</taxon>
    </lineage>
</organism>
<evidence type="ECO:0000313" key="2">
    <source>
        <dbReference type="EMBL" id="KAJ3833398.1"/>
    </source>
</evidence>
<feature type="compositionally biased region" description="Polar residues" evidence="1">
    <location>
        <begin position="139"/>
        <end position="149"/>
    </location>
</feature>
<sequence length="553" mass="60880">MQAHFFQWQNNIECLELLPTKNHHTVLLPEDYPPYPESPIKTTCYVSSGSSPTKRNSIPLDNMLDLETPFYLDDIPLPDHPLTDLEAEQFAENLDNREALAQLDGLLKTLPGAIPTASQGSANSAPVPNTFLSLMQSVTSTTDVENSSDTVEEAPLPPPADASQSSPNQVLHPLPMLSSAGNTFPPSTFEWTPGAPSQYYVNGQVRDSCSGKGCVGKESRINKSCTYKFCSNCCRDYCAEKKVTCRYPNHRVTSKTSKPPPSSTVGMPMYTPNRPFAALHYNHQKKAQDDFYRNAQCMEQQHMYADDVQKTIILKVWSVSEGVTASDTLEVECKTYPYFTLLNCSEPVLTAIGTTGNALIQTFNPLISTWVLQEKTAKQLVVEGEILLFRPRGLLDGEGMREAEEAEVIKLTYDDDEHQRSVCPLRLDTVAASPAHFPSPFPTPPSPTLAPLSCASSLELPDPSMLLKTENPLCSSTVQHNNITDGGALTKFEQILPNSNKAPWPYRYFAAMKEGFEDLDSSQGLSPSDVFPPSGKIYLSPDCLETPPKSQAV</sequence>
<accession>A0AA38NZN7</accession>
<name>A0AA38NZN7_9AGAR</name>
<dbReference type="Proteomes" id="UP001163846">
    <property type="component" value="Unassembled WGS sequence"/>
</dbReference>
<gene>
    <name evidence="2" type="ORF">F5878DRAFT_699868</name>
</gene>
<comment type="caution">
    <text evidence="2">The sequence shown here is derived from an EMBL/GenBank/DDBJ whole genome shotgun (WGS) entry which is preliminary data.</text>
</comment>
<protein>
    <submittedName>
        <fullName evidence="2">Uncharacterized protein</fullName>
    </submittedName>
</protein>
<feature type="region of interest" description="Disordered" evidence="1">
    <location>
        <begin position="139"/>
        <end position="179"/>
    </location>
</feature>
<proteinExistence type="predicted"/>
<reference evidence="2" key="1">
    <citation type="submission" date="2022-08" db="EMBL/GenBank/DDBJ databases">
        <authorList>
            <consortium name="DOE Joint Genome Institute"/>
            <person name="Min B."/>
            <person name="Riley R."/>
            <person name="Sierra-Patev S."/>
            <person name="Naranjo-Ortiz M."/>
            <person name="Looney B."/>
            <person name="Konkel Z."/>
            <person name="Slot J.C."/>
            <person name="Sakamoto Y."/>
            <person name="Steenwyk J.L."/>
            <person name="Rokas A."/>
            <person name="Carro J."/>
            <person name="Camarero S."/>
            <person name="Ferreira P."/>
            <person name="Molpeceres G."/>
            <person name="Ruiz-Duenas F.J."/>
            <person name="Serrano A."/>
            <person name="Henrissat B."/>
            <person name="Drula E."/>
            <person name="Hughes K.W."/>
            <person name="Mata J.L."/>
            <person name="Ishikawa N.K."/>
            <person name="Vargas-Isla R."/>
            <person name="Ushijima S."/>
            <person name="Smith C.A."/>
            <person name="Ahrendt S."/>
            <person name="Andreopoulos W."/>
            <person name="He G."/>
            <person name="Labutti K."/>
            <person name="Lipzen A."/>
            <person name="Ng V."/>
            <person name="Sandor L."/>
            <person name="Barry K."/>
            <person name="Martinez A.T."/>
            <person name="Xiao Y."/>
            <person name="Gibbons J.G."/>
            <person name="Terashima K."/>
            <person name="Hibbett D.S."/>
            <person name="Grigoriev I.V."/>
        </authorList>
    </citation>
    <scope>NUCLEOTIDE SEQUENCE</scope>
    <source>
        <strain evidence="2">TFB9207</strain>
    </source>
</reference>